<organism evidence="1 2">
    <name type="scientific">Phocaeicola plebeius</name>
    <dbReference type="NCBI Taxonomy" id="310297"/>
    <lineage>
        <taxon>Bacteria</taxon>
        <taxon>Pseudomonadati</taxon>
        <taxon>Bacteroidota</taxon>
        <taxon>Bacteroidia</taxon>
        <taxon>Bacteroidales</taxon>
        <taxon>Bacteroidaceae</taxon>
        <taxon>Phocaeicola</taxon>
    </lineage>
</organism>
<dbReference type="RefSeq" id="WP_117701226.1">
    <property type="nucleotide sequence ID" value="NZ_QSTW01000004.1"/>
</dbReference>
<dbReference type="Proteomes" id="UP000260814">
    <property type="component" value="Unassembled WGS sequence"/>
</dbReference>
<accession>A0A3E4ZC97</accession>
<evidence type="ECO:0000313" key="2">
    <source>
        <dbReference type="Proteomes" id="UP000260814"/>
    </source>
</evidence>
<dbReference type="AlphaFoldDB" id="A0A3E4ZC97"/>
<dbReference type="InterPro" id="IPR024353">
    <property type="entry name" value="DUF3871"/>
</dbReference>
<comment type="caution">
    <text evidence="1">The sequence shown here is derived from an EMBL/GenBank/DDBJ whole genome shotgun (WGS) entry which is preliminary data.</text>
</comment>
<protein>
    <submittedName>
        <fullName evidence="1">DUF3871 family protein</fullName>
    </submittedName>
</protein>
<gene>
    <name evidence="1" type="ORF">DXB87_05520</name>
</gene>
<dbReference type="EMBL" id="QSTW01000004">
    <property type="protein sequence ID" value="RGM92371.1"/>
    <property type="molecule type" value="Genomic_DNA"/>
</dbReference>
<sequence>METNEMVLLETEKERNPFILGNTIEMDLQTLQDDYLVPVFSRDNIETISHNDFINTVCDATQTYFQGQQFLEPKIRVSHEMKLRTRKGSGKLVENLTNEDSGSYYQRIMFMIEIPSITYEINGNKLNLQVVGVRTYTETNLLGNSSQKQTFRVGIGFVNEVCTNLLLRTDGVKLCIKVTNTADLYKYCMELFSRYDYINHIEEMHRLTDTIIDVSTLAQFLGKARMYQALPQSIKTRLGLPELILNEAQINSAIRDYYTDENFGGFGKAISAWQFYQLLTNYKNNYIDTTLERTINAYDVAVGLVKSINKEDDSWNWFIE</sequence>
<name>A0A3E4ZC97_9BACT</name>
<evidence type="ECO:0000313" key="1">
    <source>
        <dbReference type="EMBL" id="RGM92371.1"/>
    </source>
</evidence>
<dbReference type="Pfam" id="PF12987">
    <property type="entry name" value="DUF3871"/>
    <property type="match status" value="1"/>
</dbReference>
<proteinExistence type="predicted"/>
<reference evidence="1 2" key="1">
    <citation type="submission" date="2018-08" db="EMBL/GenBank/DDBJ databases">
        <title>A genome reference for cultivated species of the human gut microbiota.</title>
        <authorList>
            <person name="Zou Y."/>
            <person name="Xue W."/>
            <person name="Luo G."/>
        </authorList>
    </citation>
    <scope>NUCLEOTIDE SEQUENCE [LARGE SCALE GENOMIC DNA]</scope>
    <source>
        <strain evidence="1 2">OM06-2</strain>
    </source>
</reference>